<dbReference type="OrthoDB" id="419001at2759"/>
<feature type="region of interest" description="Disordered" evidence="1">
    <location>
        <begin position="1"/>
        <end position="24"/>
    </location>
</feature>
<keyword evidence="3" id="KW-1185">Reference proteome</keyword>
<sequence>MGMSPSSEEELMREFDEAPGVISATTQEDPVELAMERDWQANLAAEEAARQKAEEEKYRKQSAKDTPKQAQHGRVLVMSGRFSKKTVVRPLRHSVQKRGAPGGGETFREIMPLMTRHIESDSVVAASDSGSGRTKALQALGVPAAQARHGLDEITPTVSFPSACLSNKQARTVRKAAAVKKKPAAQFSPKKKSFRIVGGDNQCESQIAIGKNQLRDSCITLASVMSYALRAYREDRAGKVGCNPAHFADVLKDSRWLFA</sequence>
<name>A0A1Q9DVD8_SYMMI</name>
<reference evidence="2 3" key="1">
    <citation type="submission" date="2016-02" db="EMBL/GenBank/DDBJ databases">
        <title>Genome analysis of coral dinoflagellate symbionts highlights evolutionary adaptations to a symbiotic lifestyle.</title>
        <authorList>
            <person name="Aranda M."/>
            <person name="Li Y."/>
            <person name="Liew Y.J."/>
            <person name="Baumgarten S."/>
            <person name="Simakov O."/>
            <person name="Wilson M."/>
            <person name="Piel J."/>
            <person name="Ashoor H."/>
            <person name="Bougouffa S."/>
            <person name="Bajic V.B."/>
            <person name="Ryu T."/>
            <person name="Ravasi T."/>
            <person name="Bayer T."/>
            <person name="Micklem G."/>
            <person name="Kim H."/>
            <person name="Bhak J."/>
            <person name="Lajeunesse T.C."/>
            <person name="Voolstra C.R."/>
        </authorList>
    </citation>
    <scope>NUCLEOTIDE SEQUENCE [LARGE SCALE GENOMIC DNA]</scope>
    <source>
        <strain evidence="2 3">CCMP2467</strain>
    </source>
</reference>
<organism evidence="2 3">
    <name type="scientific">Symbiodinium microadriaticum</name>
    <name type="common">Dinoflagellate</name>
    <name type="synonym">Zooxanthella microadriatica</name>
    <dbReference type="NCBI Taxonomy" id="2951"/>
    <lineage>
        <taxon>Eukaryota</taxon>
        <taxon>Sar</taxon>
        <taxon>Alveolata</taxon>
        <taxon>Dinophyceae</taxon>
        <taxon>Suessiales</taxon>
        <taxon>Symbiodiniaceae</taxon>
        <taxon>Symbiodinium</taxon>
    </lineage>
</organism>
<dbReference type="Proteomes" id="UP000186817">
    <property type="component" value="Unassembled WGS sequence"/>
</dbReference>
<dbReference type="EMBL" id="LSRX01000373">
    <property type="protein sequence ID" value="OLP99140.1"/>
    <property type="molecule type" value="Genomic_DNA"/>
</dbReference>
<evidence type="ECO:0000313" key="3">
    <source>
        <dbReference type="Proteomes" id="UP000186817"/>
    </source>
</evidence>
<comment type="caution">
    <text evidence="2">The sequence shown here is derived from an EMBL/GenBank/DDBJ whole genome shotgun (WGS) entry which is preliminary data.</text>
</comment>
<proteinExistence type="predicted"/>
<evidence type="ECO:0000313" key="2">
    <source>
        <dbReference type="EMBL" id="OLP99140.1"/>
    </source>
</evidence>
<accession>A0A1Q9DVD8</accession>
<gene>
    <name evidence="2" type="ORF">AK812_SmicGene18352</name>
</gene>
<evidence type="ECO:0000256" key="1">
    <source>
        <dbReference type="SAM" id="MobiDB-lite"/>
    </source>
</evidence>
<protein>
    <submittedName>
        <fullName evidence="2">Uncharacterized protein</fullName>
    </submittedName>
</protein>
<feature type="compositionally biased region" description="Basic and acidic residues" evidence="1">
    <location>
        <begin position="47"/>
        <end position="67"/>
    </location>
</feature>
<dbReference type="AlphaFoldDB" id="A0A1Q9DVD8"/>
<feature type="region of interest" description="Disordered" evidence="1">
    <location>
        <begin position="39"/>
        <end position="71"/>
    </location>
</feature>